<gene>
    <name evidence="11" type="ORF">Acor_13850</name>
</gene>
<keyword evidence="12" id="KW-1185">Reference proteome</keyword>
<name>A0A5M3VUG6_9ACTN</name>
<evidence type="ECO:0000256" key="6">
    <source>
        <dbReference type="ARBA" id="ARBA00022679"/>
    </source>
</evidence>
<dbReference type="InterPro" id="IPR003594">
    <property type="entry name" value="HATPase_dom"/>
</dbReference>
<proteinExistence type="predicted"/>
<dbReference type="Gene3D" id="3.30.565.10">
    <property type="entry name" value="Histidine kinase-like ATPase, C-terminal domain"/>
    <property type="match status" value="1"/>
</dbReference>
<organism evidence="11 12">
    <name type="scientific">Acrocarpospora corrugata</name>
    <dbReference type="NCBI Taxonomy" id="35763"/>
    <lineage>
        <taxon>Bacteria</taxon>
        <taxon>Bacillati</taxon>
        <taxon>Actinomycetota</taxon>
        <taxon>Actinomycetes</taxon>
        <taxon>Streptosporangiales</taxon>
        <taxon>Streptosporangiaceae</taxon>
        <taxon>Acrocarpospora</taxon>
    </lineage>
</organism>
<dbReference type="InterPro" id="IPR036890">
    <property type="entry name" value="HATPase_C_sf"/>
</dbReference>
<dbReference type="Proteomes" id="UP000334990">
    <property type="component" value="Unassembled WGS sequence"/>
</dbReference>
<dbReference type="GO" id="GO:0005886">
    <property type="term" value="C:plasma membrane"/>
    <property type="evidence" value="ECO:0007669"/>
    <property type="project" value="UniProtKB-SubCell"/>
</dbReference>
<sequence>MNAAGCPSRVSPSVAAAVVATVSHDLRSPLSALRIQLEEALRYPAEIDPHDTILRALAATDRLEAVVADALRSAQPRRDPTPGEPMDLASLITDELTRSGRVPVRIRMPYEVWVRASQIKLFRVLGNLVDNAQRHADALVTVDIRAVGAQAVVTVSDDGPGIAPADRERVFERFTRLDDARRRDPSGSGLGLAISREIAHAHHGTLRVEDSPRGTRFVLRLPLLDTGEPRPRTTESYEIGIRTPIPGFLAGDIASDIYP</sequence>
<dbReference type="SUPFAM" id="SSF55874">
    <property type="entry name" value="ATPase domain of HSP90 chaperone/DNA topoisomerase II/histidine kinase"/>
    <property type="match status" value="1"/>
</dbReference>
<reference evidence="11 12" key="1">
    <citation type="submission" date="2019-10" db="EMBL/GenBank/DDBJ databases">
        <title>Whole genome shotgun sequence of Acrocarpospora corrugata NBRC 13972.</title>
        <authorList>
            <person name="Ichikawa N."/>
            <person name="Kimura A."/>
            <person name="Kitahashi Y."/>
            <person name="Komaki H."/>
            <person name="Oguchi A."/>
        </authorList>
    </citation>
    <scope>NUCLEOTIDE SEQUENCE [LARGE SCALE GENOMIC DNA]</scope>
    <source>
        <strain evidence="11 12">NBRC 13972</strain>
    </source>
</reference>
<dbReference type="EMBL" id="BLAD01000039">
    <property type="protein sequence ID" value="GER99321.1"/>
    <property type="molecule type" value="Genomic_DNA"/>
</dbReference>
<keyword evidence="4" id="KW-1003">Cell membrane</keyword>
<evidence type="ECO:0000256" key="9">
    <source>
        <dbReference type="ARBA" id="ARBA00023026"/>
    </source>
</evidence>
<dbReference type="InterPro" id="IPR003661">
    <property type="entry name" value="HisK_dim/P_dom"/>
</dbReference>
<evidence type="ECO:0000313" key="11">
    <source>
        <dbReference type="EMBL" id="GER99321.1"/>
    </source>
</evidence>
<keyword evidence="4" id="KW-0472">Membrane</keyword>
<dbReference type="CDD" id="cd00075">
    <property type="entry name" value="HATPase"/>
    <property type="match status" value="1"/>
</dbReference>
<dbReference type="OrthoDB" id="9786919at2"/>
<evidence type="ECO:0000259" key="10">
    <source>
        <dbReference type="PROSITE" id="PS50109"/>
    </source>
</evidence>
<dbReference type="Pfam" id="PF02518">
    <property type="entry name" value="HATPase_c"/>
    <property type="match status" value="1"/>
</dbReference>
<keyword evidence="9" id="KW-0843">Virulence</keyword>
<evidence type="ECO:0000256" key="1">
    <source>
        <dbReference type="ARBA" id="ARBA00000085"/>
    </source>
</evidence>
<dbReference type="SUPFAM" id="SSF47384">
    <property type="entry name" value="Homodimeric domain of signal transducing histidine kinase"/>
    <property type="match status" value="1"/>
</dbReference>
<dbReference type="CDD" id="cd00082">
    <property type="entry name" value="HisKA"/>
    <property type="match status" value="1"/>
</dbReference>
<dbReference type="Pfam" id="PF00512">
    <property type="entry name" value="HisKA"/>
    <property type="match status" value="1"/>
</dbReference>
<comment type="subcellular location">
    <subcellularLocation>
        <location evidence="2">Cell membrane</location>
        <topology evidence="2">Multi-pass membrane protein</topology>
    </subcellularLocation>
</comment>
<comment type="caution">
    <text evidence="11">The sequence shown here is derived from an EMBL/GenBank/DDBJ whole genome shotgun (WGS) entry which is preliminary data.</text>
</comment>
<dbReference type="PANTHER" id="PTHR44936">
    <property type="entry name" value="SENSOR PROTEIN CREC"/>
    <property type="match status" value="1"/>
</dbReference>
<feature type="domain" description="Histidine kinase" evidence="10">
    <location>
        <begin position="21"/>
        <end position="225"/>
    </location>
</feature>
<accession>A0A5M3VUG6</accession>
<dbReference type="InterPro" id="IPR005467">
    <property type="entry name" value="His_kinase_dom"/>
</dbReference>
<dbReference type="SMART" id="SM00387">
    <property type="entry name" value="HATPase_c"/>
    <property type="match status" value="1"/>
</dbReference>
<evidence type="ECO:0000256" key="5">
    <source>
        <dbReference type="ARBA" id="ARBA00022553"/>
    </source>
</evidence>
<keyword evidence="6" id="KW-0808">Transferase</keyword>
<dbReference type="Gene3D" id="1.10.287.130">
    <property type="match status" value="1"/>
</dbReference>
<evidence type="ECO:0000256" key="4">
    <source>
        <dbReference type="ARBA" id="ARBA00022475"/>
    </source>
</evidence>
<dbReference type="PROSITE" id="PS50109">
    <property type="entry name" value="HIS_KIN"/>
    <property type="match status" value="1"/>
</dbReference>
<evidence type="ECO:0000256" key="8">
    <source>
        <dbReference type="ARBA" id="ARBA00023012"/>
    </source>
</evidence>
<dbReference type="InterPro" id="IPR050980">
    <property type="entry name" value="2C_sensor_his_kinase"/>
</dbReference>
<evidence type="ECO:0000256" key="3">
    <source>
        <dbReference type="ARBA" id="ARBA00012438"/>
    </source>
</evidence>
<dbReference type="GO" id="GO:0000155">
    <property type="term" value="F:phosphorelay sensor kinase activity"/>
    <property type="evidence" value="ECO:0007669"/>
    <property type="project" value="InterPro"/>
</dbReference>
<comment type="catalytic activity">
    <reaction evidence="1">
        <text>ATP + protein L-histidine = ADP + protein N-phospho-L-histidine.</text>
        <dbReference type="EC" id="2.7.13.3"/>
    </reaction>
</comment>
<dbReference type="RefSeq" id="WP_155335715.1">
    <property type="nucleotide sequence ID" value="NZ_BAAABN010000093.1"/>
</dbReference>
<dbReference type="EC" id="2.7.13.3" evidence="3"/>
<dbReference type="AlphaFoldDB" id="A0A5M3VUG6"/>
<keyword evidence="5" id="KW-0597">Phosphoprotein</keyword>
<evidence type="ECO:0000313" key="12">
    <source>
        <dbReference type="Proteomes" id="UP000334990"/>
    </source>
</evidence>
<protein>
    <recommendedName>
        <fullName evidence="3">histidine kinase</fullName>
        <ecNumber evidence="3">2.7.13.3</ecNumber>
    </recommendedName>
</protein>
<dbReference type="PRINTS" id="PR00344">
    <property type="entry name" value="BCTRLSENSOR"/>
</dbReference>
<dbReference type="InterPro" id="IPR036097">
    <property type="entry name" value="HisK_dim/P_sf"/>
</dbReference>
<keyword evidence="8" id="KW-0902">Two-component regulatory system</keyword>
<keyword evidence="7" id="KW-0418">Kinase</keyword>
<evidence type="ECO:0000256" key="2">
    <source>
        <dbReference type="ARBA" id="ARBA00004651"/>
    </source>
</evidence>
<dbReference type="InterPro" id="IPR004358">
    <property type="entry name" value="Sig_transdc_His_kin-like_C"/>
</dbReference>
<evidence type="ECO:0000256" key="7">
    <source>
        <dbReference type="ARBA" id="ARBA00022777"/>
    </source>
</evidence>
<dbReference type="SMART" id="SM00388">
    <property type="entry name" value="HisKA"/>
    <property type="match status" value="1"/>
</dbReference>
<dbReference type="PANTHER" id="PTHR44936:SF9">
    <property type="entry name" value="SENSOR PROTEIN CREC"/>
    <property type="match status" value="1"/>
</dbReference>